<evidence type="ECO:0000313" key="2">
    <source>
        <dbReference type="EMBL" id="GAA2896240.1"/>
    </source>
</evidence>
<dbReference type="InterPro" id="IPR005561">
    <property type="entry name" value="ANTAR"/>
</dbReference>
<dbReference type="EMBL" id="BAAAVI010000057">
    <property type="protein sequence ID" value="GAA2896240.1"/>
    <property type="molecule type" value="Genomic_DNA"/>
</dbReference>
<evidence type="ECO:0000259" key="1">
    <source>
        <dbReference type="SMART" id="SM01012"/>
    </source>
</evidence>
<proteinExistence type="predicted"/>
<protein>
    <recommendedName>
        <fullName evidence="1">ANTAR domain-containing protein</fullName>
    </recommendedName>
</protein>
<sequence length="101" mass="10996">MADAFLFADVALMVTLELDLLKTETEVETGAVSGAPAEQHREGFAGRWAEIRQAADMLAAQLGTGLAEAFARLRAHAYAHDLRLADVARDVLARRLRFETG</sequence>
<dbReference type="Proteomes" id="UP001500831">
    <property type="component" value="Unassembled WGS sequence"/>
</dbReference>
<dbReference type="RefSeq" id="WP_344978803.1">
    <property type="nucleotide sequence ID" value="NZ_BAAAVI010000057.1"/>
</dbReference>
<evidence type="ECO:0000313" key="3">
    <source>
        <dbReference type="Proteomes" id="UP001500831"/>
    </source>
</evidence>
<organism evidence="2 3">
    <name type="scientific">Streptosporangium fragile</name>
    <dbReference type="NCBI Taxonomy" id="46186"/>
    <lineage>
        <taxon>Bacteria</taxon>
        <taxon>Bacillati</taxon>
        <taxon>Actinomycetota</taxon>
        <taxon>Actinomycetes</taxon>
        <taxon>Streptosporangiales</taxon>
        <taxon>Streptosporangiaceae</taxon>
        <taxon>Streptosporangium</taxon>
    </lineage>
</organism>
<name>A0ABP6IP34_9ACTN</name>
<comment type="caution">
    <text evidence="2">The sequence shown here is derived from an EMBL/GenBank/DDBJ whole genome shotgun (WGS) entry which is preliminary data.</text>
</comment>
<gene>
    <name evidence="2" type="ORF">GCM10010517_61200</name>
</gene>
<accession>A0ABP6IP34</accession>
<dbReference type="InterPro" id="IPR036388">
    <property type="entry name" value="WH-like_DNA-bd_sf"/>
</dbReference>
<dbReference type="SMART" id="SM01012">
    <property type="entry name" value="ANTAR"/>
    <property type="match status" value="1"/>
</dbReference>
<feature type="domain" description="ANTAR" evidence="1">
    <location>
        <begin position="36"/>
        <end position="92"/>
    </location>
</feature>
<dbReference type="Gene3D" id="1.10.10.10">
    <property type="entry name" value="Winged helix-like DNA-binding domain superfamily/Winged helix DNA-binding domain"/>
    <property type="match status" value="1"/>
</dbReference>
<dbReference type="Pfam" id="PF03861">
    <property type="entry name" value="ANTAR"/>
    <property type="match status" value="1"/>
</dbReference>
<reference evidence="3" key="1">
    <citation type="journal article" date="2019" name="Int. J. Syst. Evol. Microbiol.">
        <title>The Global Catalogue of Microorganisms (GCM) 10K type strain sequencing project: providing services to taxonomists for standard genome sequencing and annotation.</title>
        <authorList>
            <consortium name="The Broad Institute Genomics Platform"/>
            <consortium name="The Broad Institute Genome Sequencing Center for Infectious Disease"/>
            <person name="Wu L."/>
            <person name="Ma J."/>
        </authorList>
    </citation>
    <scope>NUCLEOTIDE SEQUENCE [LARGE SCALE GENOMIC DNA]</scope>
    <source>
        <strain evidence="3">JCM 6242</strain>
    </source>
</reference>
<keyword evidence="3" id="KW-1185">Reference proteome</keyword>